<feature type="transmembrane region" description="Helical" evidence="6">
    <location>
        <begin position="57"/>
        <end position="79"/>
    </location>
</feature>
<evidence type="ECO:0000256" key="1">
    <source>
        <dbReference type="ARBA" id="ARBA00004651"/>
    </source>
</evidence>
<reference evidence="8" key="1">
    <citation type="submission" date="2019-08" db="EMBL/GenBank/DDBJ databases">
        <title>Limnoglobus roseus gen. nov., sp. nov., a novel freshwater planctomycete with a giant genome from the family Gemmataceae.</title>
        <authorList>
            <person name="Kulichevskaya I.S."/>
            <person name="Naumoff D.G."/>
            <person name="Miroshnikov K."/>
            <person name="Ivanova A."/>
            <person name="Philippov D.A."/>
            <person name="Hakobyan A."/>
            <person name="Rijpstra I.C."/>
            <person name="Sinninghe Damste J.S."/>
            <person name="Liesack W."/>
            <person name="Dedysh S.N."/>
        </authorList>
    </citation>
    <scope>NUCLEOTIDE SEQUENCE [LARGE SCALE GENOMIC DNA]</scope>
    <source>
        <strain evidence="8">PX52</strain>
    </source>
</reference>
<evidence type="ECO:0000256" key="3">
    <source>
        <dbReference type="ARBA" id="ARBA00022692"/>
    </source>
</evidence>
<evidence type="ECO:0000313" key="8">
    <source>
        <dbReference type="Proteomes" id="UP000324974"/>
    </source>
</evidence>
<dbReference type="EMBL" id="CP042425">
    <property type="protein sequence ID" value="QEL15358.1"/>
    <property type="molecule type" value="Genomic_DNA"/>
</dbReference>
<dbReference type="OrthoDB" id="238655at2"/>
<comment type="subcellular location">
    <subcellularLocation>
        <location evidence="1">Cell membrane</location>
        <topology evidence="1">Multi-pass membrane protein</topology>
    </subcellularLocation>
</comment>
<sequence length="420" mass="47035">MFLLGGILHRVIFWELVKVFALTLTGLTGLFLIGLVIQQANQLGLSMLQTLQAIPLLVPYTLPYTIPATTLFASCVVYGRIAHDNEAVAMKAAGVNLHTILRPAFILGLIASAATFALAHSVIPHTQTELQRRLLRNPEELLYNLLKRDRTFKATNFPYVIHVRDVVGQRLMDVVVKRKKMQKDGNGKDVDTGDYDFVVRAREAKLRVVLPDAEHPNEQPMLFIDPDRWRGGDGVTEITTDANRPMGVPLPDVFSQKDVKNRPMNLIWDELPEKANEYREIVAGLEDKRREAEQLASQSTDVNIRTHWLKTVEGLTYYINEQLRQMRNTENEYYMRPALSLGCLVFAILGCPVGIRANRADYLSSFVTCFLPTVAVYYPLLLAGSNMGRDGKVPLPIGVFAADAIVSAAAVVLILKLIRR</sequence>
<feature type="transmembrane region" description="Helical" evidence="6">
    <location>
        <begin position="100"/>
        <end position="123"/>
    </location>
</feature>
<name>A0A5C1AE51_9BACT</name>
<dbReference type="InterPro" id="IPR005495">
    <property type="entry name" value="LptG/LptF_permease"/>
</dbReference>
<dbReference type="AlphaFoldDB" id="A0A5C1AE51"/>
<dbReference type="Pfam" id="PF03739">
    <property type="entry name" value="LptF_LptG"/>
    <property type="match status" value="1"/>
</dbReference>
<keyword evidence="8" id="KW-1185">Reference proteome</keyword>
<dbReference type="KEGG" id="lrs:PX52LOC_02273"/>
<feature type="transmembrane region" description="Helical" evidence="6">
    <location>
        <begin position="333"/>
        <end position="355"/>
    </location>
</feature>
<keyword evidence="2" id="KW-1003">Cell membrane</keyword>
<dbReference type="RefSeq" id="WP_149110180.1">
    <property type="nucleotide sequence ID" value="NZ_CP042425.1"/>
</dbReference>
<dbReference type="GO" id="GO:0043190">
    <property type="term" value="C:ATP-binding cassette (ABC) transporter complex"/>
    <property type="evidence" value="ECO:0007669"/>
    <property type="project" value="TreeGrafter"/>
</dbReference>
<feature type="transmembrane region" description="Helical" evidence="6">
    <location>
        <begin position="12"/>
        <end position="37"/>
    </location>
</feature>
<dbReference type="PANTHER" id="PTHR33529:SF6">
    <property type="entry name" value="YJGP_YJGQ FAMILY PERMEASE"/>
    <property type="match status" value="1"/>
</dbReference>
<dbReference type="GO" id="GO:0015920">
    <property type="term" value="P:lipopolysaccharide transport"/>
    <property type="evidence" value="ECO:0007669"/>
    <property type="project" value="TreeGrafter"/>
</dbReference>
<keyword evidence="3 6" id="KW-0812">Transmembrane</keyword>
<gene>
    <name evidence="7" type="ORF">PX52LOC_02273</name>
</gene>
<evidence type="ECO:0000256" key="5">
    <source>
        <dbReference type="ARBA" id="ARBA00023136"/>
    </source>
</evidence>
<dbReference type="PANTHER" id="PTHR33529">
    <property type="entry name" value="SLR0882 PROTEIN-RELATED"/>
    <property type="match status" value="1"/>
</dbReference>
<evidence type="ECO:0000256" key="4">
    <source>
        <dbReference type="ARBA" id="ARBA00022989"/>
    </source>
</evidence>
<organism evidence="7 8">
    <name type="scientific">Limnoglobus roseus</name>
    <dbReference type="NCBI Taxonomy" id="2598579"/>
    <lineage>
        <taxon>Bacteria</taxon>
        <taxon>Pseudomonadati</taxon>
        <taxon>Planctomycetota</taxon>
        <taxon>Planctomycetia</taxon>
        <taxon>Gemmatales</taxon>
        <taxon>Gemmataceae</taxon>
        <taxon>Limnoglobus</taxon>
    </lineage>
</organism>
<keyword evidence="5 6" id="KW-0472">Membrane</keyword>
<accession>A0A5C1AE51</accession>
<evidence type="ECO:0000313" key="7">
    <source>
        <dbReference type="EMBL" id="QEL15358.1"/>
    </source>
</evidence>
<evidence type="ECO:0000256" key="6">
    <source>
        <dbReference type="SAM" id="Phobius"/>
    </source>
</evidence>
<evidence type="ECO:0000256" key="2">
    <source>
        <dbReference type="ARBA" id="ARBA00022475"/>
    </source>
</evidence>
<feature type="transmembrane region" description="Helical" evidence="6">
    <location>
        <begin position="393"/>
        <end position="415"/>
    </location>
</feature>
<protein>
    <submittedName>
        <fullName evidence="7">YjgP/YjgQ family permease</fullName>
    </submittedName>
</protein>
<proteinExistence type="predicted"/>
<dbReference type="Proteomes" id="UP000324974">
    <property type="component" value="Chromosome"/>
</dbReference>
<keyword evidence="4 6" id="KW-1133">Transmembrane helix</keyword>
<feature type="transmembrane region" description="Helical" evidence="6">
    <location>
        <begin position="362"/>
        <end position="381"/>
    </location>
</feature>